<sequence>MTQHQILPDEMVSLIFSFIDFPTLQSWLTSKDIVGIKLLSFVRSELIMLRYINGIEELLKNEPPITKRWKMFPKQRFYMRLNNTLKSHVTIYYRKLNIEALLGPVKHYLSEGNFKDQATRKDIVRRFHFHRTSINVSYNSALLRLAERDWRLTGKCIFDVLRQTIYMIRTYNLPVSRHWIHYFIEGYLDQLMAKKYNRLVTPLKKLRHLPPSDPAPKNILQKFNDLAIEIGIFAQKRSLAYTFKLEEAFFEHVMFTFWPVLPDVSNYEATVALSSEFFRHELYARFLKHLVNNHVSKNDKKFISNDSEFEKIWSMLTIFKFHEFIVSTTEQELQPYEKPLQKKLSRKQQVKQWFPTLNYFQNKNQDKLQILLALVE</sequence>
<evidence type="ECO:0000313" key="2">
    <source>
        <dbReference type="Proteomes" id="UP000816034"/>
    </source>
</evidence>
<keyword evidence="2" id="KW-1185">Reference proteome</keyword>
<protein>
    <submittedName>
        <fullName evidence="1">Uncharacterized protein</fullName>
    </submittedName>
</protein>
<dbReference type="GeneID" id="68092733"/>
<dbReference type="RefSeq" id="XP_044552824.1">
    <property type="nucleotide sequence ID" value="XM_044692157.1"/>
</dbReference>
<dbReference type="Proteomes" id="UP000816034">
    <property type="component" value="Unassembled WGS sequence"/>
</dbReference>
<proteinExistence type="predicted"/>
<name>A0AA88GXE5_NAELO</name>
<dbReference type="AlphaFoldDB" id="A0AA88GXE5"/>
<comment type="caution">
    <text evidence="1">The sequence shown here is derived from an EMBL/GenBank/DDBJ whole genome shotgun (WGS) entry which is preliminary data.</text>
</comment>
<organism evidence="1 2">
    <name type="scientific">Naegleria lovaniensis</name>
    <name type="common">Amoeba</name>
    <dbReference type="NCBI Taxonomy" id="51637"/>
    <lineage>
        <taxon>Eukaryota</taxon>
        <taxon>Discoba</taxon>
        <taxon>Heterolobosea</taxon>
        <taxon>Tetramitia</taxon>
        <taxon>Eutetramitia</taxon>
        <taxon>Vahlkampfiidae</taxon>
        <taxon>Naegleria</taxon>
    </lineage>
</organism>
<gene>
    <name evidence="1" type="ORF">C9374_000271</name>
</gene>
<evidence type="ECO:0000313" key="1">
    <source>
        <dbReference type="EMBL" id="KAG2388832.1"/>
    </source>
</evidence>
<dbReference type="EMBL" id="PYSW02000009">
    <property type="protein sequence ID" value="KAG2388832.1"/>
    <property type="molecule type" value="Genomic_DNA"/>
</dbReference>
<accession>A0AA88GXE5</accession>
<reference evidence="1 2" key="1">
    <citation type="journal article" date="2018" name="BMC Genomics">
        <title>The genome of Naegleria lovaniensis, the basis for a comparative approach to unravel pathogenicity factors of the human pathogenic amoeba N. fowleri.</title>
        <authorList>
            <person name="Liechti N."/>
            <person name="Schurch N."/>
            <person name="Bruggmann R."/>
            <person name="Wittwer M."/>
        </authorList>
    </citation>
    <scope>NUCLEOTIDE SEQUENCE [LARGE SCALE GENOMIC DNA]</scope>
    <source>
        <strain evidence="1 2">ATCC 30569</strain>
    </source>
</reference>